<dbReference type="InterPro" id="IPR011659">
    <property type="entry name" value="WD40"/>
</dbReference>
<dbReference type="InterPro" id="IPR011042">
    <property type="entry name" value="6-blade_b-propeller_TolB-like"/>
</dbReference>
<name>A0A383BG70_9ZZZZ</name>
<comment type="similarity">
    <text evidence="1">Belongs to the TolB family.</text>
</comment>
<evidence type="ECO:0008006" key="4">
    <source>
        <dbReference type="Google" id="ProtNLM"/>
    </source>
</evidence>
<gene>
    <name evidence="3" type="ORF">METZ01_LOCUS471981</name>
</gene>
<evidence type="ECO:0000256" key="1">
    <source>
        <dbReference type="ARBA" id="ARBA00009820"/>
    </source>
</evidence>
<reference evidence="3" key="1">
    <citation type="submission" date="2018-05" db="EMBL/GenBank/DDBJ databases">
        <authorList>
            <person name="Lanie J.A."/>
            <person name="Ng W.-L."/>
            <person name="Kazmierczak K.M."/>
            <person name="Andrzejewski T.M."/>
            <person name="Davidsen T.M."/>
            <person name="Wayne K.J."/>
            <person name="Tettelin H."/>
            <person name="Glass J.I."/>
            <person name="Rusch D."/>
            <person name="Podicherti R."/>
            <person name="Tsui H.-C.T."/>
            <person name="Winkler M.E."/>
        </authorList>
    </citation>
    <scope>NUCLEOTIDE SEQUENCE</scope>
</reference>
<dbReference type="PANTHER" id="PTHR36842">
    <property type="entry name" value="PROTEIN TOLB HOMOLOG"/>
    <property type="match status" value="1"/>
</dbReference>
<dbReference type="AlphaFoldDB" id="A0A383BG70"/>
<sequence>RQLTHSPGEDWTPAWSPDGGLLAFSSRRDNGSWDLFTMRPDGSGIAQLTNDPWDNYLPDWSPDGNRIAFASNRTGNWDIYSMGSDGTSVAHLTDDPADDLEPVWSPDGSHLAFASKRNAETKGWEIFFVDVESGQVSDSGQTGYPTDWLGEIDDSG</sequence>
<evidence type="ECO:0000313" key="3">
    <source>
        <dbReference type="EMBL" id="SVE19127.1"/>
    </source>
</evidence>
<accession>A0A383BG70</accession>
<dbReference type="Pfam" id="PF07676">
    <property type="entry name" value="PD40"/>
    <property type="match status" value="3"/>
</dbReference>
<feature type="region of interest" description="Disordered" evidence="2">
    <location>
        <begin position="135"/>
        <end position="156"/>
    </location>
</feature>
<evidence type="ECO:0000256" key="2">
    <source>
        <dbReference type="SAM" id="MobiDB-lite"/>
    </source>
</evidence>
<proteinExistence type="inferred from homology"/>
<organism evidence="3">
    <name type="scientific">marine metagenome</name>
    <dbReference type="NCBI Taxonomy" id="408172"/>
    <lineage>
        <taxon>unclassified sequences</taxon>
        <taxon>metagenomes</taxon>
        <taxon>ecological metagenomes</taxon>
    </lineage>
</organism>
<dbReference type="EMBL" id="UINC01200306">
    <property type="protein sequence ID" value="SVE19127.1"/>
    <property type="molecule type" value="Genomic_DNA"/>
</dbReference>
<feature type="non-terminal residue" evidence="3">
    <location>
        <position position="1"/>
    </location>
</feature>
<dbReference type="PANTHER" id="PTHR36842:SF1">
    <property type="entry name" value="PROTEIN TOLB"/>
    <property type="match status" value="1"/>
</dbReference>
<dbReference type="Gene3D" id="2.120.10.30">
    <property type="entry name" value="TolB, C-terminal domain"/>
    <property type="match status" value="1"/>
</dbReference>
<protein>
    <recommendedName>
        <fullName evidence="4">Dipeptidylpeptidase IV N-terminal domain-containing protein</fullName>
    </recommendedName>
</protein>
<dbReference type="SUPFAM" id="SSF69304">
    <property type="entry name" value="Tricorn protease N-terminal domain"/>
    <property type="match status" value="1"/>
</dbReference>
<feature type="compositionally biased region" description="Polar residues" evidence="2">
    <location>
        <begin position="135"/>
        <end position="144"/>
    </location>
</feature>